<dbReference type="SUPFAM" id="SSF54495">
    <property type="entry name" value="UBC-like"/>
    <property type="match status" value="1"/>
</dbReference>
<dbReference type="AlphaFoldDB" id="U6MM42"/>
<dbReference type="VEuPathDB" id="ToxoDB:ENH_00061130"/>
<keyword evidence="2" id="KW-1185">Reference proteome</keyword>
<gene>
    <name evidence="1" type="ORF">ENH_00061130</name>
</gene>
<evidence type="ECO:0000313" key="1">
    <source>
        <dbReference type="EMBL" id="CDJ64133.1"/>
    </source>
</evidence>
<dbReference type="OrthoDB" id="6508832at2759"/>
<reference evidence="1" key="1">
    <citation type="submission" date="2013-10" db="EMBL/GenBank/DDBJ databases">
        <title>Genomic analysis of the causative agents of coccidiosis in chickens.</title>
        <authorList>
            <person name="Reid A.J."/>
            <person name="Blake D."/>
            <person name="Billington K."/>
            <person name="Browne H."/>
            <person name="Dunn M."/>
            <person name="Hung S."/>
            <person name="Kawahara F."/>
            <person name="Miranda-Saavedra D."/>
            <person name="Mourier T."/>
            <person name="Nagra H."/>
            <person name="Otto T.D."/>
            <person name="Rawlings N."/>
            <person name="Sanchez A."/>
            <person name="Sanders M."/>
            <person name="Subramaniam C."/>
            <person name="Tay Y."/>
            <person name="Dear P."/>
            <person name="Doerig C."/>
            <person name="Gruber A."/>
            <person name="Parkinson J."/>
            <person name="Shirley M."/>
            <person name="Wan K.L."/>
            <person name="Berriman M."/>
            <person name="Tomley F."/>
            <person name="Pain A."/>
        </authorList>
    </citation>
    <scope>NUCLEOTIDE SEQUENCE [LARGE SCALE GENOMIC DNA]</scope>
    <source>
        <strain evidence="1">Houghton</strain>
    </source>
</reference>
<reference evidence="1" key="2">
    <citation type="submission" date="2013-10" db="EMBL/GenBank/DDBJ databases">
        <authorList>
            <person name="Aslett M."/>
        </authorList>
    </citation>
    <scope>NUCLEOTIDE SEQUENCE [LARGE SCALE GENOMIC DNA]</scope>
    <source>
        <strain evidence="1">Houghton</strain>
    </source>
</reference>
<proteinExistence type="predicted"/>
<accession>U6MM42</accession>
<dbReference type="GeneID" id="25476253"/>
<dbReference type="Proteomes" id="UP000030754">
    <property type="component" value="Unassembled WGS sequence"/>
</dbReference>
<evidence type="ECO:0000313" key="2">
    <source>
        <dbReference type="Proteomes" id="UP000030754"/>
    </source>
</evidence>
<organism evidence="1 2">
    <name type="scientific">Eimeria necatrix</name>
    <dbReference type="NCBI Taxonomy" id="51315"/>
    <lineage>
        <taxon>Eukaryota</taxon>
        <taxon>Sar</taxon>
        <taxon>Alveolata</taxon>
        <taxon>Apicomplexa</taxon>
        <taxon>Conoidasida</taxon>
        <taxon>Coccidia</taxon>
        <taxon>Eucoccidiorida</taxon>
        <taxon>Eimeriorina</taxon>
        <taxon>Eimeriidae</taxon>
        <taxon>Eimeria</taxon>
    </lineage>
</organism>
<name>U6MM42_9EIME</name>
<dbReference type="EMBL" id="HG722907">
    <property type="protein sequence ID" value="CDJ64133.1"/>
    <property type="molecule type" value="Genomic_DNA"/>
</dbReference>
<dbReference type="InterPro" id="IPR016135">
    <property type="entry name" value="UBQ-conjugating_enzyme/RWD"/>
</dbReference>
<sequence length="148" mass="16079">MSEAVVVPRSFRLLDELEKGQKGQVAEGVSFGLEEADDITLTNWSGTIFGPPGLVVHVLLSVKLLSCCCCCCCCCSLGLPAAVACRWRFHLCFSAAAAATAFGSKRPHTTTWLLLLLLLLQQQLQQQRRAAAALLTLHYVCKPSVMKQ</sequence>
<dbReference type="RefSeq" id="XP_013432600.1">
    <property type="nucleotide sequence ID" value="XM_013577146.1"/>
</dbReference>
<dbReference type="Gene3D" id="3.10.110.10">
    <property type="entry name" value="Ubiquitin Conjugating Enzyme"/>
    <property type="match status" value="1"/>
</dbReference>
<protein>
    <submittedName>
        <fullName evidence="1">Ubiquitin-conjugating enzyme e2, putative</fullName>
    </submittedName>
</protein>